<dbReference type="AlphaFoldDB" id="V2XWB4"/>
<keyword evidence="4" id="KW-1185">Reference proteome</keyword>
<evidence type="ECO:0000259" key="2">
    <source>
        <dbReference type="Pfam" id="PF22041"/>
    </source>
</evidence>
<dbReference type="Pfam" id="PF13409">
    <property type="entry name" value="GST_N_2"/>
    <property type="match status" value="1"/>
</dbReference>
<dbReference type="KEGG" id="mrr:Moror_2151"/>
<dbReference type="EMBL" id="AWSO01001473">
    <property type="protein sequence ID" value="ESK83679.1"/>
    <property type="molecule type" value="Genomic_DNA"/>
</dbReference>
<dbReference type="InterPro" id="IPR004045">
    <property type="entry name" value="Glutathione_S-Trfase_N"/>
</dbReference>
<feature type="domain" description="Glutathione S-transferase UstS-like C-terminal" evidence="2">
    <location>
        <begin position="199"/>
        <end position="277"/>
    </location>
</feature>
<dbReference type="Pfam" id="PF22041">
    <property type="entry name" value="GST_C_7"/>
    <property type="match status" value="1"/>
</dbReference>
<dbReference type="InterPro" id="IPR054416">
    <property type="entry name" value="GST_UstS-like_C"/>
</dbReference>
<evidence type="ECO:0000313" key="3">
    <source>
        <dbReference type="EMBL" id="ESK83679.1"/>
    </source>
</evidence>
<dbReference type="OrthoDB" id="4951845at2759"/>
<comment type="caution">
    <text evidence="3">The sequence shown here is derived from an EMBL/GenBank/DDBJ whole genome shotgun (WGS) entry which is preliminary data.</text>
</comment>
<evidence type="ECO:0000259" key="1">
    <source>
        <dbReference type="Pfam" id="PF13409"/>
    </source>
</evidence>
<feature type="domain" description="GST N-terminal" evidence="1">
    <location>
        <begin position="65"/>
        <end position="137"/>
    </location>
</feature>
<gene>
    <name evidence="3" type="ORF">Moror_2151</name>
</gene>
<dbReference type="Gene3D" id="3.40.30.10">
    <property type="entry name" value="Glutaredoxin"/>
    <property type="match status" value="1"/>
</dbReference>
<protein>
    <submittedName>
        <fullName evidence="3">Uncharacterized protein</fullName>
    </submittedName>
</protein>
<accession>V2XWB4</accession>
<reference evidence="3 4" key="1">
    <citation type="journal article" date="2014" name="BMC Genomics">
        <title>Genome and secretome analysis of the hemibiotrophic fungal pathogen, Moniliophthora roreri, which causes frosty pod rot disease of cacao: mechanisms of the biotrophic and necrotrophic phases.</title>
        <authorList>
            <person name="Meinhardt L.W."/>
            <person name="Costa G.G.L."/>
            <person name="Thomazella D.P.T."/>
            <person name="Teixeira P.J.P.L."/>
            <person name="Carazzolle M.F."/>
            <person name="Schuster S.C."/>
            <person name="Carlson J.E."/>
            <person name="Guiltinan M.J."/>
            <person name="Mieczkowski P."/>
            <person name="Farmer A."/>
            <person name="Ramaraj T."/>
            <person name="Crozier J."/>
            <person name="Davis R.E."/>
            <person name="Shao J."/>
            <person name="Melnick R.L."/>
            <person name="Pereira G.A.G."/>
            <person name="Bailey B.A."/>
        </authorList>
    </citation>
    <scope>NUCLEOTIDE SEQUENCE [LARGE SCALE GENOMIC DNA]</scope>
    <source>
        <strain evidence="3 4">MCA 2997</strain>
    </source>
</reference>
<proteinExistence type="predicted"/>
<dbReference type="STRING" id="1381753.V2XWB4"/>
<evidence type="ECO:0000313" key="4">
    <source>
        <dbReference type="Proteomes" id="UP000017559"/>
    </source>
</evidence>
<organism evidence="3 4">
    <name type="scientific">Moniliophthora roreri (strain MCA 2997)</name>
    <name type="common">Cocoa frosty pod rot fungus</name>
    <name type="synonym">Crinipellis roreri</name>
    <dbReference type="NCBI Taxonomy" id="1381753"/>
    <lineage>
        <taxon>Eukaryota</taxon>
        <taxon>Fungi</taxon>
        <taxon>Dikarya</taxon>
        <taxon>Basidiomycota</taxon>
        <taxon>Agaricomycotina</taxon>
        <taxon>Agaricomycetes</taxon>
        <taxon>Agaricomycetidae</taxon>
        <taxon>Agaricales</taxon>
        <taxon>Marasmiineae</taxon>
        <taxon>Marasmiaceae</taxon>
        <taxon>Moniliophthora</taxon>
    </lineage>
</organism>
<dbReference type="Gene3D" id="1.20.1050.10">
    <property type="match status" value="1"/>
</dbReference>
<dbReference type="HOGENOM" id="CLU_011226_4_0_1"/>
<dbReference type="Proteomes" id="UP000017559">
    <property type="component" value="Unassembled WGS sequence"/>
</dbReference>
<sequence>MVEWLELRVEVGESEWKVPWGNPDGPRPPAAAAALTEATTINQHRAMITLFDIGPVVIDGKETGFSPFTRRIMFAFIPTLFSNKTNDIEPTAKSVNAPPTALKSDGVTPQYTVPFLTDSTTSKAISDSALIAEYLDSAYPSTTRISPQNTSAFANAIYAKFRALYASLGPKGKVTIMTPVLIEGMRKVHGSAVADPVVPTPEQEAAIWRSTRASFDEMYHDADLEDLGEPTYASFALAGTFWCFRSVFGRDSKEWKEVSTVWAGGRIGKVLEVIEGYESMQV</sequence>
<name>V2XWB4_MONRO</name>